<organism evidence="4">
    <name type="scientific">marine metagenome</name>
    <dbReference type="NCBI Taxonomy" id="408172"/>
    <lineage>
        <taxon>unclassified sequences</taxon>
        <taxon>metagenomes</taxon>
        <taxon>ecological metagenomes</taxon>
    </lineage>
</organism>
<dbReference type="InterPro" id="IPR014001">
    <property type="entry name" value="Helicase_ATP-bd"/>
</dbReference>
<protein>
    <recommendedName>
        <fullName evidence="5">Helicase ATP-binding domain-containing protein</fullName>
    </recommendedName>
</protein>
<feature type="domain" description="Helicase ATP-binding" evidence="3">
    <location>
        <begin position="230"/>
        <end position="377"/>
    </location>
</feature>
<dbReference type="PANTHER" id="PTHR45766:SF6">
    <property type="entry name" value="SWI_SNF-RELATED MATRIX-ASSOCIATED ACTIN-DEPENDENT REGULATOR OF CHROMATIN SUBFAMILY A-LIKE PROTEIN 1"/>
    <property type="match status" value="1"/>
</dbReference>
<evidence type="ECO:0008006" key="5">
    <source>
        <dbReference type="Google" id="ProtNLM"/>
    </source>
</evidence>
<dbReference type="PANTHER" id="PTHR45766">
    <property type="entry name" value="DNA ANNEALING HELICASE AND ENDONUCLEASE ZRANB3 FAMILY MEMBER"/>
    <property type="match status" value="1"/>
</dbReference>
<reference evidence="4" key="1">
    <citation type="submission" date="2018-05" db="EMBL/GenBank/DDBJ databases">
        <authorList>
            <person name="Lanie J.A."/>
            <person name="Ng W.-L."/>
            <person name="Kazmierczak K.M."/>
            <person name="Andrzejewski T.M."/>
            <person name="Davidsen T.M."/>
            <person name="Wayne K.J."/>
            <person name="Tettelin H."/>
            <person name="Glass J.I."/>
            <person name="Rusch D."/>
            <person name="Podicherti R."/>
            <person name="Tsui H.-C.T."/>
            <person name="Winkler M.E."/>
        </authorList>
    </citation>
    <scope>NUCLEOTIDE SEQUENCE</scope>
</reference>
<dbReference type="PROSITE" id="PS51192">
    <property type="entry name" value="HELICASE_ATP_BIND_1"/>
    <property type="match status" value="1"/>
</dbReference>
<keyword evidence="1" id="KW-0378">Hydrolase</keyword>
<dbReference type="SUPFAM" id="SSF56024">
    <property type="entry name" value="Phospholipase D/nuclease"/>
    <property type="match status" value="1"/>
</dbReference>
<dbReference type="Pfam" id="PF13091">
    <property type="entry name" value="PLDc_2"/>
    <property type="match status" value="1"/>
</dbReference>
<feature type="non-terminal residue" evidence="4">
    <location>
        <position position="432"/>
    </location>
</feature>
<feature type="domain" description="PLD phosphodiesterase" evidence="2">
    <location>
        <begin position="97"/>
        <end position="131"/>
    </location>
</feature>
<dbReference type="CDD" id="cd09178">
    <property type="entry name" value="PLDc_N_Snf2_like"/>
    <property type="match status" value="1"/>
</dbReference>
<dbReference type="InterPro" id="IPR001736">
    <property type="entry name" value="PLipase_D/transphosphatidylase"/>
</dbReference>
<dbReference type="InterPro" id="IPR027417">
    <property type="entry name" value="P-loop_NTPase"/>
</dbReference>
<feature type="non-terminal residue" evidence="4">
    <location>
        <position position="1"/>
    </location>
</feature>
<evidence type="ECO:0000313" key="4">
    <source>
        <dbReference type="EMBL" id="SVC15828.1"/>
    </source>
</evidence>
<proteinExistence type="predicted"/>
<gene>
    <name evidence="4" type="ORF">METZ01_LOCUS268682</name>
</gene>
<dbReference type="EMBL" id="UINC01076552">
    <property type="protein sequence ID" value="SVC15828.1"/>
    <property type="molecule type" value="Genomic_DNA"/>
</dbReference>
<dbReference type="Gene3D" id="3.30.870.10">
    <property type="entry name" value="Endonuclease Chain A"/>
    <property type="match status" value="1"/>
</dbReference>
<dbReference type="GO" id="GO:0016787">
    <property type="term" value="F:hydrolase activity"/>
    <property type="evidence" value="ECO:0007669"/>
    <property type="project" value="UniProtKB-KW"/>
</dbReference>
<dbReference type="AlphaFoldDB" id="A0A382JVC6"/>
<sequence length="432" mass="50028">QDKLAGIKELRLLIGNTSSRETIEQISEGYKRLELVQSTEEAERYLKKTTQQERAKETADNLRKTVALMDQTDDGEALVKTLIELIEQKRMKVKVFTKGRLHAKAYIFDYDPDKYESGIAVVGSSNLSLSGLQHNTELNVVVHGNENHSRLTKWFEKLWNDSQDFDAHLTEELKKSWAGSLVTPYDIYMKSLYSLVSDRLEDSEKGEILWDDEITRSLADFQKVAVRQAIQMIRDHGGVFVSDVVGLGKSYIGAGIIKHFQRTQRARALIICPKPLEEMWQDYNTEFELNAEILSLSMLRLDESDVVQSILNEKRYVDCDFVMIDESHNFRHHTSQRYEVLQSHLAKGGKKVCLLTATPRNKSAKDIYNQIKLFHQDDITHLPIDPPNLKDYFLQIEGGQKRLQDLLIHILIRRTRRHILRYYGYTEDTNRP</sequence>
<dbReference type="InterPro" id="IPR025202">
    <property type="entry name" value="PLD-like_dom"/>
</dbReference>
<evidence type="ECO:0000259" key="3">
    <source>
        <dbReference type="PROSITE" id="PS51192"/>
    </source>
</evidence>
<dbReference type="GO" id="GO:0005524">
    <property type="term" value="F:ATP binding"/>
    <property type="evidence" value="ECO:0007669"/>
    <property type="project" value="InterPro"/>
</dbReference>
<name>A0A382JVC6_9ZZZZ</name>
<dbReference type="SMART" id="SM00487">
    <property type="entry name" value="DEXDc"/>
    <property type="match status" value="1"/>
</dbReference>
<dbReference type="InterPro" id="IPR000330">
    <property type="entry name" value="SNF2_N"/>
</dbReference>
<dbReference type="SUPFAM" id="SSF52540">
    <property type="entry name" value="P-loop containing nucleoside triphosphate hydrolases"/>
    <property type="match status" value="1"/>
</dbReference>
<dbReference type="PROSITE" id="PS50035">
    <property type="entry name" value="PLD"/>
    <property type="match status" value="1"/>
</dbReference>
<dbReference type="Gene3D" id="3.40.50.10810">
    <property type="entry name" value="Tandem AAA-ATPase domain"/>
    <property type="match status" value="1"/>
</dbReference>
<evidence type="ECO:0000256" key="1">
    <source>
        <dbReference type="ARBA" id="ARBA00022801"/>
    </source>
</evidence>
<evidence type="ECO:0000259" key="2">
    <source>
        <dbReference type="PROSITE" id="PS50035"/>
    </source>
</evidence>
<dbReference type="InterPro" id="IPR038718">
    <property type="entry name" value="SNF2-like_sf"/>
</dbReference>
<dbReference type="Pfam" id="PF00176">
    <property type="entry name" value="SNF2-rel_dom"/>
    <property type="match status" value="1"/>
</dbReference>
<accession>A0A382JVC6</accession>